<evidence type="ECO:0000313" key="2">
    <source>
        <dbReference type="Proteomes" id="UP000663880"/>
    </source>
</evidence>
<protein>
    <recommendedName>
        <fullName evidence="3">Carboxylesterase type B domain-containing protein</fullName>
    </recommendedName>
</protein>
<dbReference type="OrthoDB" id="19653at2759"/>
<keyword evidence="2" id="KW-1185">Reference proteome</keyword>
<evidence type="ECO:0008006" key="3">
    <source>
        <dbReference type="Google" id="ProtNLM"/>
    </source>
</evidence>
<dbReference type="InterPro" id="IPR029058">
    <property type="entry name" value="AB_hydrolase_fold"/>
</dbReference>
<dbReference type="Proteomes" id="UP000663880">
    <property type="component" value="Unassembled WGS sequence"/>
</dbReference>
<accession>A0A821Q1Q1</accession>
<comment type="caution">
    <text evidence="1">The sequence shown here is derived from an EMBL/GenBank/DDBJ whole genome shotgun (WGS) entry which is preliminary data.</text>
</comment>
<proteinExistence type="predicted"/>
<evidence type="ECO:0000313" key="1">
    <source>
        <dbReference type="EMBL" id="CAF4812990.1"/>
    </source>
</evidence>
<sequence>MWTNFAKYGNPTPTDNDELLQITWDSVENEKRLNFLSISSDLTKGRNPFYNRMLFWENIHKEHIVLKVITHMNDMGLKF</sequence>
<name>A0A821Q1Q1_9NEOP</name>
<dbReference type="AlphaFoldDB" id="A0A821Q1Q1"/>
<dbReference type="Gene3D" id="3.40.50.1820">
    <property type="entry name" value="alpha/beta hydrolase"/>
    <property type="match status" value="1"/>
</dbReference>
<dbReference type="SUPFAM" id="SSF53474">
    <property type="entry name" value="alpha/beta-Hydrolases"/>
    <property type="match status" value="1"/>
</dbReference>
<organism evidence="1 2">
    <name type="scientific">Pieris macdunnoughi</name>
    <dbReference type="NCBI Taxonomy" id="345717"/>
    <lineage>
        <taxon>Eukaryota</taxon>
        <taxon>Metazoa</taxon>
        <taxon>Ecdysozoa</taxon>
        <taxon>Arthropoda</taxon>
        <taxon>Hexapoda</taxon>
        <taxon>Insecta</taxon>
        <taxon>Pterygota</taxon>
        <taxon>Neoptera</taxon>
        <taxon>Endopterygota</taxon>
        <taxon>Lepidoptera</taxon>
        <taxon>Glossata</taxon>
        <taxon>Ditrysia</taxon>
        <taxon>Papilionoidea</taxon>
        <taxon>Pieridae</taxon>
        <taxon>Pierinae</taxon>
        <taxon>Pieris</taxon>
    </lineage>
</organism>
<gene>
    <name evidence="1" type="ORF">PMACD_LOCUS4154</name>
</gene>
<reference evidence="1" key="1">
    <citation type="submission" date="2021-02" db="EMBL/GenBank/DDBJ databases">
        <authorList>
            <person name="Steward A R."/>
        </authorList>
    </citation>
    <scope>NUCLEOTIDE SEQUENCE</scope>
</reference>
<dbReference type="EMBL" id="CAJOBZ010000007">
    <property type="protein sequence ID" value="CAF4812990.1"/>
    <property type="molecule type" value="Genomic_DNA"/>
</dbReference>